<comment type="similarity">
    <text evidence="1">Belongs to the thioredoxin family. DsbA subfamily.</text>
</comment>
<comment type="caution">
    <text evidence="7">The sequence shown here is derived from an EMBL/GenBank/DDBJ whole genome shotgun (WGS) entry which is preliminary data.</text>
</comment>
<feature type="domain" description="Thioredoxin-like fold" evidence="6">
    <location>
        <begin position="121"/>
        <end position="270"/>
    </location>
</feature>
<dbReference type="InterPro" id="IPR036249">
    <property type="entry name" value="Thioredoxin-like_sf"/>
</dbReference>
<protein>
    <submittedName>
        <fullName evidence="7">Disulfide bond formation protein DsbA</fullName>
    </submittedName>
</protein>
<evidence type="ECO:0000256" key="4">
    <source>
        <dbReference type="ARBA" id="ARBA00023157"/>
    </source>
</evidence>
<dbReference type="EMBL" id="PDSK01000100">
    <property type="protein sequence ID" value="PIE33353.1"/>
    <property type="molecule type" value="Genomic_DNA"/>
</dbReference>
<dbReference type="AlphaFoldDB" id="A0A2G6KCE7"/>
<dbReference type="InterPro" id="IPR012336">
    <property type="entry name" value="Thioredoxin-like_fold"/>
</dbReference>
<evidence type="ECO:0000259" key="6">
    <source>
        <dbReference type="Pfam" id="PF13462"/>
    </source>
</evidence>
<sequence>MQQPPEPEQPAIDEAQLTQRITTRVLSVVQKKQAPQQLSSALIRQVKDAVLSEFYNSEFRTQLKAELLAELQDGEFLEQHIEAGIQNFIKKRDEVQRQARAERAKQAQEQAKNVRRVSPERDHLYGNPDALISLIEYSDFECPYCKTFHATPREIVDAYDGQVNWVYRHYPLQFHNPGAQKQAEASECAAELGGNDAFWAYADTIYERTTSNGKGFPIEQLVPLAKEIGLDATQFQACLESGKYAKRVQDELQEGAKSGISGTPGSILLNNTTGDVKLMSGAQPVGSFKAEIDNMLQ</sequence>
<evidence type="ECO:0000256" key="1">
    <source>
        <dbReference type="ARBA" id="ARBA00005791"/>
    </source>
</evidence>
<gene>
    <name evidence="7" type="ORF">CSA56_12180</name>
</gene>
<evidence type="ECO:0000256" key="2">
    <source>
        <dbReference type="ARBA" id="ARBA00022729"/>
    </source>
</evidence>
<dbReference type="Proteomes" id="UP000230821">
    <property type="component" value="Unassembled WGS sequence"/>
</dbReference>
<dbReference type="Gene3D" id="3.40.30.10">
    <property type="entry name" value="Glutaredoxin"/>
    <property type="match status" value="1"/>
</dbReference>
<evidence type="ECO:0000313" key="8">
    <source>
        <dbReference type="Proteomes" id="UP000230821"/>
    </source>
</evidence>
<proteinExistence type="inferred from homology"/>
<dbReference type="PANTHER" id="PTHR13887:SF14">
    <property type="entry name" value="DISULFIDE BOND FORMATION PROTEIN D"/>
    <property type="match status" value="1"/>
</dbReference>
<organism evidence="7 8">
    <name type="scientific">candidate division KSB3 bacterium</name>
    <dbReference type="NCBI Taxonomy" id="2044937"/>
    <lineage>
        <taxon>Bacteria</taxon>
        <taxon>candidate division KSB3</taxon>
    </lineage>
</organism>
<keyword evidence="4" id="KW-1015">Disulfide bond</keyword>
<dbReference type="GO" id="GO:0016491">
    <property type="term" value="F:oxidoreductase activity"/>
    <property type="evidence" value="ECO:0007669"/>
    <property type="project" value="UniProtKB-KW"/>
</dbReference>
<evidence type="ECO:0000256" key="3">
    <source>
        <dbReference type="ARBA" id="ARBA00023002"/>
    </source>
</evidence>
<accession>A0A2G6KCE7</accession>
<keyword evidence="5" id="KW-0676">Redox-active center</keyword>
<keyword evidence="2" id="KW-0732">Signal</keyword>
<dbReference type="SUPFAM" id="SSF52833">
    <property type="entry name" value="Thioredoxin-like"/>
    <property type="match status" value="1"/>
</dbReference>
<name>A0A2G6KCE7_9BACT</name>
<evidence type="ECO:0000313" key="7">
    <source>
        <dbReference type="EMBL" id="PIE33353.1"/>
    </source>
</evidence>
<dbReference type="Pfam" id="PF13462">
    <property type="entry name" value="Thioredoxin_4"/>
    <property type="match status" value="1"/>
</dbReference>
<reference evidence="7 8" key="1">
    <citation type="submission" date="2017-10" db="EMBL/GenBank/DDBJ databases">
        <title>Novel microbial diversity and functional potential in the marine mammal oral microbiome.</title>
        <authorList>
            <person name="Dudek N.K."/>
            <person name="Sun C.L."/>
            <person name="Burstein D."/>
            <person name="Kantor R.S."/>
            <person name="Aliaga Goltsman D.S."/>
            <person name="Bik E.M."/>
            <person name="Thomas B.C."/>
            <person name="Banfield J.F."/>
            <person name="Relman D.A."/>
        </authorList>
    </citation>
    <scope>NUCLEOTIDE SEQUENCE [LARGE SCALE GENOMIC DNA]</scope>
    <source>
        <strain evidence="7">DOLJORAL78_47_16</strain>
    </source>
</reference>
<dbReference type="PANTHER" id="PTHR13887">
    <property type="entry name" value="GLUTATHIONE S-TRANSFERASE KAPPA"/>
    <property type="match status" value="1"/>
</dbReference>
<evidence type="ECO:0000256" key="5">
    <source>
        <dbReference type="ARBA" id="ARBA00023284"/>
    </source>
</evidence>
<keyword evidence="3" id="KW-0560">Oxidoreductase</keyword>